<protein>
    <recommendedName>
        <fullName evidence="4">RNA pyrophosphohydrolase</fullName>
        <ecNumber evidence="4">3.6.1.-</ecNumber>
    </recommendedName>
    <alternativeName>
        <fullName evidence="4">(Di)nucleoside polyphosphate hydrolase</fullName>
    </alternativeName>
</protein>
<dbReference type="PROSITE" id="PS51462">
    <property type="entry name" value="NUDIX"/>
    <property type="match status" value="1"/>
</dbReference>
<dbReference type="PANTHER" id="PTHR11839:SF22">
    <property type="entry name" value="NUDIX HYDROLASE 26, CHLOROPLASTIC"/>
    <property type="match status" value="1"/>
</dbReference>
<keyword evidence="3 4" id="KW-0378">Hydrolase</keyword>
<evidence type="ECO:0000256" key="1">
    <source>
        <dbReference type="ARBA" id="ARBA00001936"/>
    </source>
</evidence>
<comment type="cofactor">
    <cofactor evidence="4">
        <name>a divalent metal cation</name>
        <dbReference type="ChEBI" id="CHEBI:60240"/>
    </cofactor>
</comment>
<dbReference type="NCBIfam" id="NF001938">
    <property type="entry name" value="PRK00714.1-5"/>
    <property type="match status" value="1"/>
</dbReference>
<comment type="cofactor">
    <cofactor evidence="1">
        <name>Mn(2+)</name>
        <dbReference type="ChEBI" id="CHEBI:29035"/>
    </cofactor>
</comment>
<dbReference type="Gene3D" id="3.90.79.10">
    <property type="entry name" value="Nucleoside Triphosphate Pyrophosphohydrolase"/>
    <property type="match status" value="1"/>
</dbReference>
<organism evidence="6 7">
    <name type="scientific">Phreatobacter stygius</name>
    <dbReference type="NCBI Taxonomy" id="1940610"/>
    <lineage>
        <taxon>Bacteria</taxon>
        <taxon>Pseudomonadati</taxon>
        <taxon>Pseudomonadota</taxon>
        <taxon>Alphaproteobacteria</taxon>
        <taxon>Hyphomicrobiales</taxon>
        <taxon>Phreatobacteraceae</taxon>
        <taxon>Phreatobacter</taxon>
    </lineage>
</organism>
<dbReference type="GO" id="GO:0006753">
    <property type="term" value="P:nucleoside phosphate metabolic process"/>
    <property type="evidence" value="ECO:0007669"/>
    <property type="project" value="TreeGrafter"/>
</dbReference>
<reference evidence="6 7" key="1">
    <citation type="submission" date="2019-04" db="EMBL/GenBank/DDBJ databases">
        <title>Phreatobacter aquaticus sp. nov.</title>
        <authorList>
            <person name="Choi A."/>
        </authorList>
    </citation>
    <scope>NUCLEOTIDE SEQUENCE [LARGE SCALE GENOMIC DNA]</scope>
    <source>
        <strain evidence="6 7">KCTC 52518</strain>
    </source>
</reference>
<comment type="function">
    <text evidence="4">Accelerates the degradation of transcripts by removing pyrophosphate from the 5'-end of triphosphorylated RNA, leading to a more labile monophosphorylated state that can stimulate subsequent ribonuclease cleavage.</text>
</comment>
<evidence type="ECO:0000259" key="5">
    <source>
        <dbReference type="PROSITE" id="PS51462"/>
    </source>
</evidence>
<dbReference type="EC" id="3.6.1.-" evidence="4"/>
<comment type="cofactor">
    <cofactor evidence="2">
        <name>Mg(2+)</name>
        <dbReference type="ChEBI" id="CHEBI:18420"/>
    </cofactor>
</comment>
<name>A0A4D7BBL2_9HYPH</name>
<dbReference type="InterPro" id="IPR020084">
    <property type="entry name" value="NUDIX_hydrolase_CS"/>
</dbReference>
<dbReference type="EMBL" id="CP039690">
    <property type="protein sequence ID" value="QCI65427.1"/>
    <property type="molecule type" value="Genomic_DNA"/>
</dbReference>
<dbReference type="PROSITE" id="PS00893">
    <property type="entry name" value="NUDIX_BOX"/>
    <property type="match status" value="1"/>
</dbReference>
<dbReference type="CDD" id="cd03671">
    <property type="entry name" value="NUDIX_Ap4A_hydrolase_plant_like"/>
    <property type="match status" value="1"/>
</dbReference>
<dbReference type="GO" id="GO:0008893">
    <property type="term" value="F:guanosine-3',5'-bis(diphosphate) 3'-diphosphatase activity"/>
    <property type="evidence" value="ECO:0007669"/>
    <property type="project" value="TreeGrafter"/>
</dbReference>
<dbReference type="PANTHER" id="PTHR11839">
    <property type="entry name" value="UDP/ADP-SUGAR PYROPHOSPHATASE"/>
    <property type="match status" value="1"/>
</dbReference>
<accession>A0A4D7BBL2</accession>
<dbReference type="PRINTS" id="PR00502">
    <property type="entry name" value="NUDIXFAMILY"/>
</dbReference>
<gene>
    <name evidence="4" type="primary">rppH</name>
    <name evidence="4" type="synonym">nudH</name>
    <name evidence="6" type="ORF">E8M01_15135</name>
</gene>
<comment type="similarity">
    <text evidence="4">Belongs to the Nudix hydrolase family. RppH subfamily.</text>
</comment>
<dbReference type="Pfam" id="PF00293">
    <property type="entry name" value="NUDIX"/>
    <property type="match status" value="1"/>
</dbReference>
<dbReference type="InterPro" id="IPR020476">
    <property type="entry name" value="Nudix_hydrolase"/>
</dbReference>
<evidence type="ECO:0000313" key="7">
    <source>
        <dbReference type="Proteomes" id="UP000298781"/>
    </source>
</evidence>
<evidence type="ECO:0000313" key="6">
    <source>
        <dbReference type="EMBL" id="QCI65427.1"/>
    </source>
</evidence>
<feature type="short sequence motif" description="Nudix box" evidence="4">
    <location>
        <begin position="48"/>
        <end position="69"/>
    </location>
</feature>
<evidence type="ECO:0000256" key="3">
    <source>
        <dbReference type="ARBA" id="ARBA00022801"/>
    </source>
</evidence>
<dbReference type="InterPro" id="IPR022927">
    <property type="entry name" value="RppH"/>
</dbReference>
<feature type="domain" description="Nudix hydrolase" evidence="5">
    <location>
        <begin position="8"/>
        <end position="160"/>
    </location>
</feature>
<dbReference type="RefSeq" id="WP_136960874.1">
    <property type="nucleotide sequence ID" value="NZ_CP039690.1"/>
</dbReference>
<proteinExistence type="inferred from homology"/>
<dbReference type="HAMAP" id="MF_00298">
    <property type="entry name" value="Nudix_RppH"/>
    <property type="match status" value="1"/>
</dbReference>
<keyword evidence="7" id="KW-1185">Reference proteome</keyword>
<dbReference type="AlphaFoldDB" id="A0A4D7BBL2"/>
<evidence type="ECO:0000256" key="2">
    <source>
        <dbReference type="ARBA" id="ARBA00001946"/>
    </source>
</evidence>
<dbReference type="GO" id="GO:0019693">
    <property type="term" value="P:ribose phosphate metabolic process"/>
    <property type="evidence" value="ECO:0007669"/>
    <property type="project" value="TreeGrafter"/>
</dbReference>
<sequence length="167" mass="19015">MARFEDLPYRPCVGVVLINRDGLVFAGKRRGPAPEHVDGSHSWQMPQGGIDPGEEPLAAAIRELYEETNVRSATLLAEAPEWFAYDLPPVVAGQAWRGRYRGQTQKWFAFRFDGPDSEIDVAHPGGGHKPEFEAWRWERLAAMPELIIPFKRGVYERVLQTFHPFTR</sequence>
<evidence type="ECO:0000256" key="4">
    <source>
        <dbReference type="HAMAP-Rule" id="MF_00298"/>
    </source>
</evidence>
<dbReference type="KEGG" id="pstg:E8M01_15135"/>
<dbReference type="GO" id="GO:0034432">
    <property type="term" value="F:bis(5'-adenosyl)-pentaphosphatase activity"/>
    <property type="evidence" value="ECO:0007669"/>
    <property type="project" value="TreeGrafter"/>
</dbReference>
<dbReference type="OrthoDB" id="9816040at2"/>
<dbReference type="InterPro" id="IPR015797">
    <property type="entry name" value="NUDIX_hydrolase-like_dom_sf"/>
</dbReference>
<dbReference type="SUPFAM" id="SSF55811">
    <property type="entry name" value="Nudix"/>
    <property type="match status" value="1"/>
</dbReference>
<dbReference type="InterPro" id="IPR000086">
    <property type="entry name" value="NUDIX_hydrolase_dom"/>
</dbReference>
<dbReference type="Proteomes" id="UP000298781">
    <property type="component" value="Chromosome"/>
</dbReference>